<comment type="caution">
    <text evidence="1">The sequence shown here is derived from an EMBL/GenBank/DDBJ whole genome shotgun (WGS) entry which is preliminary data.</text>
</comment>
<dbReference type="EMBL" id="NRHC01000011">
    <property type="protein sequence ID" value="RIY34329.1"/>
    <property type="molecule type" value="Genomic_DNA"/>
</dbReference>
<protein>
    <submittedName>
        <fullName evidence="1">Uncharacterized protein</fullName>
    </submittedName>
</protein>
<name>A0A3A1YAS2_9GAMM</name>
<sequence length="160" mass="19008">MNLFSKLKRKSGFYKQIERVYWQDFEICVEGHKYLDFTQEKADRDSLFKTIKANVLQDNEPRTESDILGAQPRLTQIKTKVNYERFLETFKGVDEILNNIVSFNDTSMFQSVPEVKILGREVGSNQLYQLISWNRRIEYIYLTFEIIGYDLEDGFREYTG</sequence>
<gene>
    <name evidence="1" type="ORF">CKF54_00890</name>
</gene>
<reference evidence="1 2" key="1">
    <citation type="submission" date="2017-08" db="EMBL/GenBank/DDBJ databases">
        <title>Reclassification of Bisgaard taxon 37 and 44.</title>
        <authorList>
            <person name="Christensen H."/>
        </authorList>
    </citation>
    <scope>NUCLEOTIDE SEQUENCE [LARGE SCALE GENOMIC DNA]</scope>
    <source>
        <strain evidence="1 2">B96_3</strain>
    </source>
</reference>
<dbReference type="Proteomes" id="UP000265691">
    <property type="component" value="Unassembled WGS sequence"/>
</dbReference>
<evidence type="ECO:0000313" key="1">
    <source>
        <dbReference type="EMBL" id="RIY34329.1"/>
    </source>
</evidence>
<proteinExistence type="predicted"/>
<dbReference type="AlphaFoldDB" id="A0A3A1YAS2"/>
<evidence type="ECO:0000313" key="2">
    <source>
        <dbReference type="Proteomes" id="UP000265691"/>
    </source>
</evidence>
<keyword evidence="2" id="KW-1185">Reference proteome</keyword>
<organism evidence="1 2">
    <name type="scientific">Psittacicella hinzii</name>
    <dbReference type="NCBI Taxonomy" id="2028575"/>
    <lineage>
        <taxon>Bacteria</taxon>
        <taxon>Pseudomonadati</taxon>
        <taxon>Pseudomonadota</taxon>
        <taxon>Gammaproteobacteria</taxon>
        <taxon>Pasteurellales</taxon>
        <taxon>Psittacicellaceae</taxon>
        <taxon>Psittacicella</taxon>
    </lineage>
</organism>
<dbReference type="RefSeq" id="WP_119524405.1">
    <property type="nucleotide sequence ID" value="NZ_NRHC01000011.1"/>
</dbReference>
<accession>A0A3A1YAS2</accession>